<dbReference type="GeneID" id="39735579"/>
<dbReference type="VEuPathDB" id="PlasmoDB:PRELSG_0724200"/>
<reference evidence="3 4" key="1">
    <citation type="submission" date="2015-04" db="EMBL/GenBank/DDBJ databases">
        <authorList>
            <consortium name="Pathogen Informatics"/>
        </authorList>
    </citation>
    <scope>NUCLEOTIDE SEQUENCE [LARGE SCALE GENOMIC DNA]</scope>
    <source>
        <strain evidence="3 4">SGS1</strain>
    </source>
</reference>
<proteinExistence type="predicted"/>
<keyword evidence="2" id="KW-0472">Membrane</keyword>
<name>A0A1J1H3J2_PLARL</name>
<feature type="compositionally biased region" description="Low complexity" evidence="1">
    <location>
        <begin position="327"/>
        <end position="341"/>
    </location>
</feature>
<feature type="transmembrane region" description="Helical" evidence="2">
    <location>
        <begin position="131"/>
        <end position="148"/>
    </location>
</feature>
<evidence type="ECO:0000313" key="3">
    <source>
        <dbReference type="EMBL" id="CRG99477.1"/>
    </source>
</evidence>
<organism evidence="3 4">
    <name type="scientific">Plasmodium relictum</name>
    <dbReference type="NCBI Taxonomy" id="85471"/>
    <lineage>
        <taxon>Eukaryota</taxon>
        <taxon>Sar</taxon>
        <taxon>Alveolata</taxon>
        <taxon>Apicomplexa</taxon>
        <taxon>Aconoidasida</taxon>
        <taxon>Haemosporida</taxon>
        <taxon>Plasmodiidae</taxon>
        <taxon>Plasmodium</taxon>
        <taxon>Plasmodium (Haemamoeba)</taxon>
    </lineage>
</organism>
<dbReference type="OrthoDB" id="392416at2759"/>
<dbReference type="RefSeq" id="XP_028532483.1">
    <property type="nucleotide sequence ID" value="XM_028675944.1"/>
</dbReference>
<evidence type="ECO:0000256" key="1">
    <source>
        <dbReference type="SAM" id="MobiDB-lite"/>
    </source>
</evidence>
<accession>A0A1J1H3J2</accession>
<feature type="transmembrane region" description="Helical" evidence="2">
    <location>
        <begin position="1039"/>
        <end position="1060"/>
    </location>
</feature>
<feature type="transmembrane region" description="Helical" evidence="2">
    <location>
        <begin position="90"/>
        <end position="110"/>
    </location>
</feature>
<feature type="transmembrane region" description="Helical" evidence="2">
    <location>
        <begin position="154"/>
        <end position="180"/>
    </location>
</feature>
<evidence type="ECO:0000313" key="4">
    <source>
        <dbReference type="Proteomes" id="UP000220158"/>
    </source>
</evidence>
<feature type="transmembrane region" description="Helical" evidence="2">
    <location>
        <begin position="20"/>
        <end position="39"/>
    </location>
</feature>
<dbReference type="EMBL" id="LN835302">
    <property type="protein sequence ID" value="CRG99477.1"/>
    <property type="molecule type" value="Genomic_DNA"/>
</dbReference>
<feature type="transmembrane region" description="Helical" evidence="2">
    <location>
        <begin position="1223"/>
        <end position="1245"/>
    </location>
</feature>
<feature type="compositionally biased region" description="Basic and acidic residues" evidence="1">
    <location>
        <begin position="825"/>
        <end position="837"/>
    </location>
</feature>
<keyword evidence="2" id="KW-1133">Transmembrane helix</keyword>
<sequence>MNKVQNKSKIYMNLFLLNSIYSLIFLIFTEIFFFLLDGINTFELIQTKERLSQIIWCVFFVVQLGVLKIAEVLSQNAVEKQITCVHYLFIIYSVLLPLSSLLLFTSSLSWTKLIYFTQVLSLSTSIKIRRLLIICLITLITGCLRFYHSLPTSDIIFCFSLLLGVHILISIIIHIALYTLAKQIAYIKEKPLRAFDNIEPYFHELEKKAILIRNNLIFREQNNISVDILGNYLFEDELNNGIKRIKKSNKSRGSLGDYNNDLINVHYETPLDISDVNCSSINTFHSYLEDALQNKSASSSKKLKKKKISEHDSKNFLNFNNKSLRSNLTNSNSNLNQSYNNREVSRRQCTKNKQIKKKNTYLLDNPIKDNNDINVSKNDYINKDYNNNFLISQNYEDDSKNYNTVKYSNFKKFNNKVVNRELEELNNKYCRETYKKEIVQKHFSLLRSGHGRFNRKRNILLSEELKNKINYVYFDKNYKIKRSKIIPIYVLERHNLNDLSTYLNDNISIKINNYYKFYMLLHKDSLFITDDDNNDIVNLSSLKGIKNNNIYEGNSISSNENFKYCCNSNKCKKRKTFTPKRNPYKNYFNNNANISSERLFDALNSKLMITCEKRRISNLNSYSLNKYNKKSCENILQNSLNNTRVFYLINSSNLRRNTSTSEPSYSNVKNYSTQFYHLHSQNKINNYFLENDSKFHVNKSENIKNKLSSQESSDNNLSYNGIFYVDDALDDSAKTNERVESENVTSQYNTFSSNDNISEKIKNKKDEKIKEIIIKKNMTFINNTNENYTKNEEKKNRSYCFLCKNKKNNLVERTNVNSFSSISEGENREKKSKEKNLPKNNIQFLNDKKYKKKNKKMSQGNLKKKSDYDTYETSSEEMVVGNGKYHCNKCRRKKTNENFKKKCSCSIISKLSMKNKTESNIISNKNFKEFYDFISSNYKNKPYNIEKHKFCYNFKGFLLSINPISNIFEKIKSFWEKLDNKVIYWKKYNDILYASQWKNSIQDNELEYILKYKNFMKWYNYWVKNILFNYYKRTYILKIFLYILNVLLIYLQMRITYFLLKMNSSEIFKSPNPFYTGKPLRKNSSLNTSIDENVFNLFIRMRIPLQLTLNILFVIPSMIVKNYKNIKILNIFAVLNCLINIFFGMMDIAYSLNSRMYNLDGLYVILNYYNMFDIFLVGKLTTNIFLIPFITNFNENKTSTLIYFSCFCYIGTFYYFFNPLEFSIKLMYITNFVLLIAIAISTNYYSKLIMKSRKLLFVKYVLPYFIYLTFLNTDPNIQMEIKEKKII</sequence>
<gene>
    <name evidence="3" type="ORF">PRELSG_0724200</name>
</gene>
<feature type="transmembrane region" description="Helical" evidence="2">
    <location>
        <begin position="51"/>
        <end position="70"/>
    </location>
</feature>
<evidence type="ECO:0000256" key="2">
    <source>
        <dbReference type="SAM" id="Phobius"/>
    </source>
</evidence>
<feature type="transmembrane region" description="Helical" evidence="2">
    <location>
        <begin position="1200"/>
        <end position="1217"/>
    </location>
</feature>
<keyword evidence="4" id="KW-1185">Reference proteome</keyword>
<feature type="region of interest" description="Disordered" evidence="1">
    <location>
        <begin position="821"/>
        <end position="842"/>
    </location>
</feature>
<feature type="region of interest" description="Disordered" evidence="1">
    <location>
        <begin position="327"/>
        <end position="350"/>
    </location>
</feature>
<keyword evidence="2" id="KW-0812">Transmembrane</keyword>
<protein>
    <submittedName>
        <fullName evidence="3">Uncharacterized protein</fullName>
    </submittedName>
</protein>
<feature type="transmembrane region" description="Helical" evidence="2">
    <location>
        <begin position="1132"/>
        <end position="1152"/>
    </location>
</feature>
<feature type="transmembrane region" description="Helical" evidence="2">
    <location>
        <begin position="1172"/>
        <end position="1193"/>
    </location>
</feature>
<dbReference type="Proteomes" id="UP000220158">
    <property type="component" value="Chromosome 7"/>
</dbReference>
<dbReference type="KEGG" id="prel:PRELSG_0724200"/>